<evidence type="ECO:0000256" key="7">
    <source>
        <dbReference type="ARBA" id="ARBA00023016"/>
    </source>
</evidence>
<keyword evidence="3" id="KW-0540">Nuclease</keyword>
<dbReference type="Proteomes" id="UP000515570">
    <property type="component" value="Chromosome"/>
</dbReference>
<protein>
    <submittedName>
        <fullName evidence="8">Type II toxin-antitoxin system HicA family toxin</fullName>
    </submittedName>
</protein>
<dbReference type="SUPFAM" id="SSF54786">
    <property type="entry name" value="YcfA/nrd intein domain"/>
    <property type="match status" value="1"/>
</dbReference>
<dbReference type="Pfam" id="PF07927">
    <property type="entry name" value="HicA_toxin"/>
    <property type="match status" value="1"/>
</dbReference>
<dbReference type="RefSeq" id="WP_182385105.1">
    <property type="nucleotide sequence ID" value="NZ_CP072111.1"/>
</dbReference>
<evidence type="ECO:0000256" key="2">
    <source>
        <dbReference type="ARBA" id="ARBA00022649"/>
    </source>
</evidence>
<evidence type="ECO:0000313" key="9">
    <source>
        <dbReference type="Proteomes" id="UP000515570"/>
    </source>
</evidence>
<evidence type="ECO:0000256" key="3">
    <source>
        <dbReference type="ARBA" id="ARBA00022722"/>
    </source>
</evidence>
<evidence type="ECO:0000256" key="1">
    <source>
        <dbReference type="ARBA" id="ARBA00006620"/>
    </source>
</evidence>
<keyword evidence="7" id="KW-0346">Stress response</keyword>
<keyword evidence="2" id="KW-1277">Toxin-antitoxin system</keyword>
<reference evidence="8 9" key="1">
    <citation type="submission" date="2020-07" db="EMBL/GenBank/DDBJ databases">
        <title>non toxigenic Corynebacterium sp. nov from a clinical source.</title>
        <authorList>
            <person name="Bernier A.-M."/>
            <person name="Bernard K."/>
        </authorList>
    </citation>
    <scope>NUCLEOTIDE SEQUENCE [LARGE SCALE GENOMIC DNA]</scope>
    <source>
        <strain evidence="9">NML 93-0612</strain>
    </source>
</reference>
<dbReference type="AlphaFoldDB" id="A0A7G5FCF5"/>
<dbReference type="InterPro" id="IPR038570">
    <property type="entry name" value="HicA_sf"/>
</dbReference>
<gene>
    <name evidence="8" type="ORF">HW450_07875</name>
</gene>
<dbReference type="EMBL" id="CP059833">
    <property type="protein sequence ID" value="QMV84296.1"/>
    <property type="molecule type" value="Genomic_DNA"/>
</dbReference>
<name>A0A7G5FCF5_9CORY</name>
<dbReference type="Gene3D" id="3.30.920.30">
    <property type="entry name" value="Hypothetical protein"/>
    <property type="match status" value="1"/>
</dbReference>
<keyword evidence="6" id="KW-0694">RNA-binding</keyword>
<dbReference type="GO" id="GO:0003729">
    <property type="term" value="F:mRNA binding"/>
    <property type="evidence" value="ECO:0007669"/>
    <property type="project" value="InterPro"/>
</dbReference>
<sequence length="68" mass="7834">MTKPMKYRDLVKLLIDAGFTFARQGKGDHEVWEHPSLNRPVVLTQTRELSPAVTRHELKAINEVRHGN</sequence>
<keyword evidence="4" id="KW-0255">Endonuclease</keyword>
<proteinExistence type="inferred from homology"/>
<evidence type="ECO:0000256" key="5">
    <source>
        <dbReference type="ARBA" id="ARBA00022801"/>
    </source>
</evidence>
<dbReference type="GO" id="GO:0004519">
    <property type="term" value="F:endonuclease activity"/>
    <property type="evidence" value="ECO:0007669"/>
    <property type="project" value="UniProtKB-KW"/>
</dbReference>
<evidence type="ECO:0000256" key="4">
    <source>
        <dbReference type="ARBA" id="ARBA00022759"/>
    </source>
</evidence>
<organism evidence="8 9">
    <name type="scientific">Corynebacterium hindlerae</name>
    <dbReference type="NCBI Taxonomy" id="699041"/>
    <lineage>
        <taxon>Bacteria</taxon>
        <taxon>Bacillati</taxon>
        <taxon>Actinomycetota</taxon>
        <taxon>Actinomycetes</taxon>
        <taxon>Mycobacteriales</taxon>
        <taxon>Corynebacteriaceae</taxon>
        <taxon>Corynebacterium</taxon>
    </lineage>
</organism>
<comment type="similarity">
    <text evidence="1">Belongs to the HicA mRNA interferase family.</text>
</comment>
<keyword evidence="5" id="KW-0378">Hydrolase</keyword>
<evidence type="ECO:0000256" key="6">
    <source>
        <dbReference type="ARBA" id="ARBA00022884"/>
    </source>
</evidence>
<accession>A0A7G5FCF5</accession>
<dbReference type="GO" id="GO:0016787">
    <property type="term" value="F:hydrolase activity"/>
    <property type="evidence" value="ECO:0007669"/>
    <property type="project" value="UniProtKB-KW"/>
</dbReference>
<keyword evidence="9" id="KW-1185">Reference proteome</keyword>
<dbReference type="InterPro" id="IPR012933">
    <property type="entry name" value="HicA_mRNA_interferase"/>
</dbReference>
<evidence type="ECO:0000313" key="8">
    <source>
        <dbReference type="EMBL" id="QMV84296.1"/>
    </source>
</evidence>